<dbReference type="InterPro" id="IPR036549">
    <property type="entry name" value="CX6/COA6-like_sf"/>
</dbReference>
<keyword evidence="6" id="KW-1015">Disulfide bond</keyword>
<gene>
    <name evidence="9" type="ORF">LSAA_14877</name>
</gene>
<dbReference type="AlphaFoldDB" id="A0A7R8D618"/>
<feature type="transmembrane region" description="Helical" evidence="8">
    <location>
        <begin position="716"/>
        <end position="740"/>
    </location>
</feature>
<dbReference type="GO" id="GO:0005739">
    <property type="term" value="C:mitochondrion"/>
    <property type="evidence" value="ECO:0007669"/>
    <property type="project" value="UniProtKB-SubCell"/>
</dbReference>
<feature type="compositionally biased region" description="Basic residues" evidence="7">
    <location>
        <begin position="150"/>
        <end position="160"/>
    </location>
</feature>
<organism evidence="9 10">
    <name type="scientific">Lepeophtheirus salmonis</name>
    <name type="common">Salmon louse</name>
    <name type="synonym">Caligus salmonis</name>
    <dbReference type="NCBI Taxonomy" id="72036"/>
    <lineage>
        <taxon>Eukaryota</taxon>
        <taxon>Metazoa</taxon>
        <taxon>Ecdysozoa</taxon>
        <taxon>Arthropoda</taxon>
        <taxon>Crustacea</taxon>
        <taxon>Multicrustacea</taxon>
        <taxon>Hexanauplia</taxon>
        <taxon>Copepoda</taxon>
        <taxon>Siphonostomatoida</taxon>
        <taxon>Caligidae</taxon>
        <taxon>Lepeophtheirus</taxon>
    </lineage>
</organism>
<dbReference type="OrthoDB" id="6512734at2759"/>
<feature type="compositionally biased region" description="Low complexity" evidence="7">
    <location>
        <begin position="543"/>
        <end position="579"/>
    </location>
</feature>
<evidence type="ECO:0000256" key="4">
    <source>
        <dbReference type="ARBA" id="ARBA00023128"/>
    </source>
</evidence>
<keyword evidence="10" id="KW-1185">Reference proteome</keyword>
<protein>
    <submittedName>
        <fullName evidence="9">COA6</fullName>
    </submittedName>
</protein>
<dbReference type="SUPFAM" id="SSF47694">
    <property type="entry name" value="Cytochrome c oxidase subunit h"/>
    <property type="match status" value="1"/>
</dbReference>
<feature type="transmembrane region" description="Helical" evidence="8">
    <location>
        <begin position="680"/>
        <end position="704"/>
    </location>
</feature>
<feature type="transmembrane region" description="Helical" evidence="8">
    <location>
        <begin position="746"/>
        <end position="769"/>
    </location>
</feature>
<keyword evidence="5 8" id="KW-0472">Membrane</keyword>
<feature type="transmembrane region" description="Helical" evidence="8">
    <location>
        <begin position="776"/>
        <end position="799"/>
    </location>
</feature>
<dbReference type="EMBL" id="HG994588">
    <property type="protein sequence ID" value="CAF3040745.1"/>
    <property type="molecule type" value="Genomic_DNA"/>
</dbReference>
<feature type="transmembrane region" description="Helical" evidence="8">
    <location>
        <begin position="637"/>
        <end position="660"/>
    </location>
</feature>
<evidence type="ECO:0000256" key="6">
    <source>
        <dbReference type="ARBA" id="ARBA00023157"/>
    </source>
</evidence>
<keyword evidence="3 8" id="KW-1133">Transmembrane helix</keyword>
<dbReference type="Pfam" id="PF02297">
    <property type="entry name" value="COX6B"/>
    <property type="match status" value="1"/>
</dbReference>
<comment type="subcellular location">
    <subcellularLocation>
        <location evidence="1">Mitochondrion</location>
    </subcellularLocation>
</comment>
<reference evidence="9" key="1">
    <citation type="submission" date="2021-02" db="EMBL/GenBank/DDBJ databases">
        <authorList>
            <person name="Bekaert M."/>
        </authorList>
    </citation>
    <scope>NUCLEOTIDE SEQUENCE</scope>
    <source>
        <strain evidence="9">IoA-00</strain>
    </source>
</reference>
<name>A0A7R8D618_LEPSM</name>
<dbReference type="PROSITE" id="PS51808">
    <property type="entry name" value="CHCH"/>
    <property type="match status" value="1"/>
</dbReference>
<dbReference type="InterPro" id="IPR048280">
    <property type="entry name" value="COX6B-like"/>
</dbReference>
<dbReference type="InterPro" id="IPR036259">
    <property type="entry name" value="MFS_trans_sf"/>
</dbReference>
<evidence type="ECO:0000256" key="7">
    <source>
        <dbReference type="SAM" id="MobiDB-lite"/>
    </source>
</evidence>
<dbReference type="SUPFAM" id="SSF103473">
    <property type="entry name" value="MFS general substrate transporter"/>
    <property type="match status" value="1"/>
</dbReference>
<dbReference type="Gene3D" id="1.10.10.140">
    <property type="entry name" value="Cytochrome c oxidase, subunit VIb"/>
    <property type="match status" value="1"/>
</dbReference>
<evidence type="ECO:0000256" key="5">
    <source>
        <dbReference type="ARBA" id="ARBA00023136"/>
    </source>
</evidence>
<keyword evidence="4" id="KW-0496">Mitochondrion</keyword>
<evidence type="ECO:0000256" key="8">
    <source>
        <dbReference type="SAM" id="Phobius"/>
    </source>
</evidence>
<feature type="region of interest" description="Disordered" evidence="7">
    <location>
        <begin position="481"/>
        <end position="502"/>
    </location>
</feature>
<keyword evidence="2 8" id="KW-0812">Transmembrane</keyword>
<dbReference type="PANTHER" id="PTHR23121:SF9">
    <property type="entry name" value="SODIUM-DEPENDENT GLUCOSE TRANSPORTER 1"/>
    <property type="match status" value="1"/>
</dbReference>
<evidence type="ECO:0000256" key="2">
    <source>
        <dbReference type="ARBA" id="ARBA00022692"/>
    </source>
</evidence>
<feature type="compositionally biased region" description="Acidic residues" evidence="7">
    <location>
        <begin position="855"/>
        <end position="880"/>
    </location>
</feature>
<dbReference type="PANTHER" id="PTHR23121">
    <property type="entry name" value="SODIUM-DEPENDENT GLUCOSE TRANSPORTER 1"/>
    <property type="match status" value="1"/>
</dbReference>
<evidence type="ECO:0000313" key="10">
    <source>
        <dbReference type="Proteomes" id="UP000675881"/>
    </source>
</evidence>
<evidence type="ECO:0000256" key="1">
    <source>
        <dbReference type="ARBA" id="ARBA00004173"/>
    </source>
</evidence>
<feature type="region of interest" description="Disordered" evidence="7">
    <location>
        <begin position="849"/>
        <end position="890"/>
    </location>
</feature>
<dbReference type="Proteomes" id="UP000675881">
    <property type="component" value="Chromosome 9"/>
</dbReference>
<feature type="region of interest" description="Disordered" evidence="7">
    <location>
        <begin position="133"/>
        <end position="160"/>
    </location>
</feature>
<proteinExistence type="predicted"/>
<accession>A0A7R8D618</accession>
<evidence type="ECO:0000313" key="9">
    <source>
        <dbReference type="EMBL" id="CAF3040745.1"/>
    </source>
</evidence>
<feature type="transmembrane region" description="Helical" evidence="8">
    <location>
        <begin position="811"/>
        <end position="832"/>
    </location>
</feature>
<evidence type="ECO:0000256" key="3">
    <source>
        <dbReference type="ARBA" id="ARBA00022989"/>
    </source>
</evidence>
<feature type="region of interest" description="Disordered" evidence="7">
    <location>
        <begin position="539"/>
        <end position="579"/>
    </location>
</feature>
<sequence length="890" mass="100226">MADTELKTEKFLKKAERKACWESRDTHWDCLKSNKEDERLCISTRKAFATLCPDAWVKHFDRKYQVMKFKETLIKEGADKMDAEVTQNPRKSKVLKVKSDSSNSVVSLYFYENNMSGVVLTLNEDEEEERLLNMGSQEEHDDLLPSSSGSHKRRKKSIHHHNRTFHESRISGGNLFNLLNTLALCCVFFGLGLTKSLLDPGNDFYHKADSAEDQMPSSVGYVIGFFDWRDSLQQILKIFHSSINFNFSWNCSFYCSMDNKSLGIGYSIFLDRNVQCNSHDWRKCYLFRLLGLGLLAGPLMIDPLARTKIPAIVQKALPKQNVVLNSNSSLSTPMRTRREIDPLLLQIFQGTTKAPLKLKPTFTDGRKLDNSRDWDRVKIKTPLKMYDVLSKISSIPVKTIFIKTTPTPSGQDSTTRLIDDNLKEIFSSLEKEKISVENEIKLVNDAIRMSDKLLDWVEKSGKVPRREKRSTFLTVGKKDRISMQKPSGPFNRPYGRSRMKPPRYPVIPSGVLWDDPNYDDYDKVEEAIETIAEYLNNPKDKSNSSTTNIPSTTSTTPLTTVTSTIPPTPSKLKTTTTTTTKMAQKLDLTTLSSTSSSTNRAIRLKPTSSYDNDTENPDLTILKVLNGYGVSHRNVGFILNAVYTFIIAVILMLCICYNPREPRSRLLTGESNATKEENRIFKSTVTVLLFFFSLLHWVFIGIFTTGRFFSIFTANLIPPAVTIFVCLSIALLGSVVLVFMQQISTSAVWAGVILQSVGLSTLLPTSLVWGEKYISMSAYVISIIGCGLALGEVCIPRLFTLLTIEAQTWLGFATMGATSLSASVFLCAFLMAKRHGIRSCRPRSSGYELAAQEDISGEPLEDVEEDFEMSEPNANDEEEIDTSKPIQKNK</sequence>